<dbReference type="InterPro" id="IPR029752">
    <property type="entry name" value="D-isomer_DH_CS1"/>
</dbReference>
<evidence type="ECO:0000256" key="1">
    <source>
        <dbReference type="ARBA" id="ARBA00005339"/>
    </source>
</evidence>
<keyword evidence="5" id="KW-0833">Ubl conjugation pathway</keyword>
<evidence type="ECO:0000259" key="11">
    <source>
        <dbReference type="Pfam" id="PF00899"/>
    </source>
</evidence>
<dbReference type="GO" id="GO:0046872">
    <property type="term" value="F:metal ion binding"/>
    <property type="evidence" value="ECO:0007669"/>
    <property type="project" value="UniProtKB-KW"/>
</dbReference>
<dbReference type="CDD" id="cd00757">
    <property type="entry name" value="ThiF_MoeB_HesA_family"/>
    <property type="match status" value="1"/>
</dbReference>
<dbReference type="Proteomes" id="UP000248481">
    <property type="component" value="Chromosome 1"/>
</dbReference>
<evidence type="ECO:0000256" key="7">
    <source>
        <dbReference type="ARBA" id="ARBA00022840"/>
    </source>
</evidence>
<evidence type="ECO:0000256" key="6">
    <source>
        <dbReference type="ARBA" id="ARBA00022833"/>
    </source>
</evidence>
<dbReference type="FunFam" id="3.40.50.720:FF:000066">
    <property type="entry name" value="Putative ubiquitin-like modifier-activating enzyme 5"/>
    <property type="match status" value="1"/>
</dbReference>
<evidence type="ECO:0000256" key="10">
    <source>
        <dbReference type="ARBA" id="ARBA00046568"/>
    </source>
</evidence>
<dbReference type="GO" id="GO:0071566">
    <property type="term" value="F:UFM1 activating enzyme activity"/>
    <property type="evidence" value="ECO:0007669"/>
    <property type="project" value="TreeGrafter"/>
</dbReference>
<dbReference type="PANTHER" id="PTHR10953">
    <property type="entry name" value="UBIQUITIN-ACTIVATING ENZYME E1"/>
    <property type="match status" value="1"/>
</dbReference>
<reference evidence="13" key="1">
    <citation type="submission" date="2025-08" db="UniProtKB">
        <authorList>
            <consortium name="RefSeq"/>
        </authorList>
    </citation>
    <scope>IDENTIFICATION</scope>
    <source>
        <tissue evidence="13">Blood</tissue>
    </source>
</reference>
<keyword evidence="3" id="KW-0479">Metal-binding</keyword>
<dbReference type="InParanoid" id="A0A2Y9G607"/>
<dbReference type="PROSITE" id="PS00065">
    <property type="entry name" value="D_2_HYDROXYACID_DH_1"/>
    <property type="match status" value="1"/>
</dbReference>
<accession>A0A2Y9G607</accession>
<comment type="similarity">
    <text evidence="1">Belongs to the ubiquitin-activating E1 family. UBA5 subfamily.</text>
</comment>
<sequence>MAESVERLQQRVEQLERELAQERSRRAVGGGDGGGGRVRIEKMSPEVVDSNPYSRLMALKRMGIVSDYEKIRTFAVAIVGVGGVGSVTAEMLTRCGIGKLLLFDYDKVELANMNRLFFQPHQAGLSKVQAAEYTLRNINPDVLFEVHNYNITTVENFQHFMDRISNGGLEEGKPVDLVLSCVDNFEARMTINTACNELGQTWMESGVSENAVSGHIQLIIPGESACFACAPPLVVAANIDEKTLKREGVCAASLPTTMGVVAGILVQNVLKFLLNFGTVSFYLGYNAMQDFFPTMSMKPNPQCDDRNCRKQQEEYKKKVAALPKQEAAQEEEEIIHEDNEWGIELVSEVSEEELKNSSGPVPDLPEGITVAYTIPKRQEDSVAEVTVEDSGESLEDLMAKMKNM</sequence>
<dbReference type="Gene3D" id="3.40.50.720">
    <property type="entry name" value="NAD(P)-binding Rossmann-like Domain"/>
    <property type="match status" value="1"/>
</dbReference>
<dbReference type="SUPFAM" id="SSF69572">
    <property type="entry name" value="Activating enzymes of the ubiquitin-like proteins"/>
    <property type="match status" value="1"/>
</dbReference>
<evidence type="ECO:0000313" key="12">
    <source>
        <dbReference type="Proteomes" id="UP000248481"/>
    </source>
</evidence>
<dbReference type="GO" id="GO:0005524">
    <property type="term" value="F:ATP binding"/>
    <property type="evidence" value="ECO:0007669"/>
    <property type="project" value="UniProtKB-KW"/>
</dbReference>
<keyword evidence="12" id="KW-1185">Reference proteome</keyword>
<dbReference type="STRING" id="29088.A0A2Y9G607"/>
<evidence type="ECO:0000256" key="2">
    <source>
        <dbReference type="ARBA" id="ARBA00016279"/>
    </source>
</evidence>
<comment type="function">
    <text evidence="9">E1-like enzyme which specifically catalyzes the first step in ufmylation. Activates UFM1 by first adenylating its C-terminal glycine residue with ATP, and thereafter linking this residue to the side chain of a cysteine residue in E1, yielding a UFM1-E1 thioester and free AMP. Activates UFM1 via a trans-binding mechanism, in which UFM1 interacts with distinct sites in both subunits of the UBA5 homodimer. Trans-binding also promotes stabilization of the UBA5 homodimer, and enhances ATP-binding. Transfer of UFM1 from UBA5 to the E2-like enzyme UFC1 also takes place using a trans mechanism. Ufmylation plays a key role in various processes, such as ribosome recycling, response to DNA damage, interferon response or reticulophagy (also called ER-phagy). Ufmylation is essential for erythroid differentiation of both megakaryocytes and erythrocytes.</text>
</comment>
<dbReference type="GO" id="GO:0071569">
    <property type="term" value="P:protein ufmylation"/>
    <property type="evidence" value="ECO:0007669"/>
    <property type="project" value="UniProtKB-ARBA"/>
</dbReference>
<dbReference type="RefSeq" id="XP_021534456.1">
    <property type="nucleotide sequence ID" value="XM_021678781.1"/>
</dbReference>
<comment type="subunit">
    <text evidence="10">Homodimer; homodimerization is required for UFM1 activation. Interacts (via UIS motif) with UFM1; binds UFM1 via a trans-binding mechanism in which UFM1 interacts with distinct sites in both subunits of the UBA5 homodimer. Interacts (via C-terminus) with UFC1. Interacts (via UIS motif) with GABARAPL2 and, with lower affinity, with GABARAP and GABARAPL1.</text>
</comment>
<dbReference type="InterPro" id="IPR000594">
    <property type="entry name" value="ThiF_NAD_FAD-bd"/>
</dbReference>
<dbReference type="PANTHER" id="PTHR10953:SF9">
    <property type="entry name" value="UBIQUITIN-LIKE MODIFIER-ACTIVATING ENZYME 5"/>
    <property type="match status" value="1"/>
</dbReference>
<evidence type="ECO:0000256" key="9">
    <source>
        <dbReference type="ARBA" id="ARBA00045275"/>
    </source>
</evidence>
<protein>
    <recommendedName>
        <fullName evidence="2">Ubiquitin-like modifier-activating enzyme 5</fullName>
    </recommendedName>
    <alternativeName>
        <fullName evidence="8">UFM1-activating enzyme</fullName>
    </alternativeName>
</protein>
<name>A0A2Y9G607_NEOSC</name>
<evidence type="ECO:0000256" key="3">
    <source>
        <dbReference type="ARBA" id="ARBA00022723"/>
    </source>
</evidence>
<keyword evidence="4" id="KW-0547">Nucleotide-binding</keyword>
<gene>
    <name evidence="13" type="primary">UBA5</name>
</gene>
<keyword evidence="6" id="KW-0862">Zinc</keyword>
<dbReference type="InterPro" id="IPR045886">
    <property type="entry name" value="ThiF/MoeB/HesA"/>
</dbReference>
<dbReference type="AlphaFoldDB" id="A0A2Y9G607"/>
<evidence type="ECO:0000256" key="5">
    <source>
        <dbReference type="ARBA" id="ARBA00022786"/>
    </source>
</evidence>
<evidence type="ECO:0000256" key="8">
    <source>
        <dbReference type="ARBA" id="ARBA00030506"/>
    </source>
</evidence>
<feature type="domain" description="THIF-type NAD/FAD binding fold" evidence="11">
    <location>
        <begin position="53"/>
        <end position="304"/>
    </location>
</feature>
<evidence type="ECO:0000256" key="4">
    <source>
        <dbReference type="ARBA" id="ARBA00022741"/>
    </source>
</evidence>
<dbReference type="InterPro" id="IPR035985">
    <property type="entry name" value="Ubiquitin-activating_enz"/>
</dbReference>
<dbReference type="GO" id="GO:0005829">
    <property type="term" value="C:cytosol"/>
    <property type="evidence" value="ECO:0007669"/>
    <property type="project" value="TreeGrafter"/>
</dbReference>
<keyword evidence="7" id="KW-0067">ATP-binding</keyword>
<dbReference type="CTD" id="79876"/>
<dbReference type="KEGG" id="nsu:110570744"/>
<organism evidence="12 13">
    <name type="scientific">Neomonachus schauinslandi</name>
    <name type="common">Hawaiian monk seal</name>
    <name type="synonym">Monachus schauinslandi</name>
    <dbReference type="NCBI Taxonomy" id="29088"/>
    <lineage>
        <taxon>Eukaryota</taxon>
        <taxon>Metazoa</taxon>
        <taxon>Chordata</taxon>
        <taxon>Craniata</taxon>
        <taxon>Vertebrata</taxon>
        <taxon>Euteleostomi</taxon>
        <taxon>Mammalia</taxon>
        <taxon>Eutheria</taxon>
        <taxon>Laurasiatheria</taxon>
        <taxon>Carnivora</taxon>
        <taxon>Caniformia</taxon>
        <taxon>Pinnipedia</taxon>
        <taxon>Phocidae</taxon>
        <taxon>Monachinae</taxon>
        <taxon>Monachini</taxon>
        <taxon>Neomonachus</taxon>
    </lineage>
</organism>
<dbReference type="Pfam" id="PF00899">
    <property type="entry name" value="ThiF"/>
    <property type="match status" value="1"/>
</dbReference>
<proteinExistence type="inferred from homology"/>
<dbReference type="GeneID" id="110570744"/>
<evidence type="ECO:0000313" key="13">
    <source>
        <dbReference type="RefSeq" id="XP_021534456.1"/>
    </source>
</evidence>